<keyword evidence="3" id="KW-1185">Reference proteome</keyword>
<reference evidence="2" key="1">
    <citation type="submission" date="2021-06" db="EMBL/GenBank/DDBJ databases">
        <authorList>
            <person name="Hodson N. C."/>
            <person name="Mongue J. A."/>
            <person name="Jaron S. K."/>
        </authorList>
    </citation>
    <scope>NUCLEOTIDE SEQUENCE</scope>
</reference>
<evidence type="ECO:0000259" key="1">
    <source>
        <dbReference type="Pfam" id="PF00650"/>
    </source>
</evidence>
<feature type="non-terminal residue" evidence="2">
    <location>
        <position position="1"/>
    </location>
</feature>
<protein>
    <recommendedName>
        <fullName evidence="1">CRAL-TRIO domain-containing protein</fullName>
    </recommendedName>
</protein>
<dbReference type="OrthoDB" id="7837562at2759"/>
<comment type="caution">
    <text evidence="2">The sequence shown here is derived from an EMBL/GenBank/DDBJ whole genome shotgun (WGS) entry which is preliminary data.</text>
</comment>
<gene>
    <name evidence="2" type="ORF">AFUS01_LOCUS36396</name>
</gene>
<dbReference type="InterPro" id="IPR001251">
    <property type="entry name" value="CRAL-TRIO_dom"/>
</dbReference>
<dbReference type="Proteomes" id="UP000708208">
    <property type="component" value="Unassembled WGS sequence"/>
</dbReference>
<name>A0A8J2LQF4_9HEXA</name>
<accession>A0A8J2LQF4</accession>
<proteinExistence type="predicted"/>
<dbReference type="AlphaFoldDB" id="A0A8J2LQF4"/>
<evidence type="ECO:0000313" key="2">
    <source>
        <dbReference type="EMBL" id="CAG7826340.1"/>
    </source>
</evidence>
<evidence type="ECO:0000313" key="3">
    <source>
        <dbReference type="Proteomes" id="UP000708208"/>
    </source>
</evidence>
<dbReference type="EMBL" id="CAJVCH010539439">
    <property type="protein sequence ID" value="CAG7826340.1"/>
    <property type="molecule type" value="Genomic_DNA"/>
</dbReference>
<sequence length="123" mass="14380">WYDPTYSIRNVKKVVQRGDEDMFIRYVMKIAAVFERTILERDSDYGILVCDESNIAYGNYLHKRSTYGTLEVILKMVTLVENISPGIIKKVYYMNAPKMLIAFFKIIRSVLTINVETFTFDTD</sequence>
<dbReference type="Pfam" id="PF00650">
    <property type="entry name" value="CRAL_TRIO"/>
    <property type="match status" value="1"/>
</dbReference>
<feature type="domain" description="CRAL-TRIO" evidence="1">
    <location>
        <begin position="24"/>
        <end position="112"/>
    </location>
</feature>
<organism evidence="2 3">
    <name type="scientific">Allacma fusca</name>
    <dbReference type="NCBI Taxonomy" id="39272"/>
    <lineage>
        <taxon>Eukaryota</taxon>
        <taxon>Metazoa</taxon>
        <taxon>Ecdysozoa</taxon>
        <taxon>Arthropoda</taxon>
        <taxon>Hexapoda</taxon>
        <taxon>Collembola</taxon>
        <taxon>Symphypleona</taxon>
        <taxon>Sminthuridae</taxon>
        <taxon>Allacma</taxon>
    </lineage>
</organism>